<protein>
    <submittedName>
        <fullName evidence="1">Uncharacterized protein</fullName>
    </submittedName>
</protein>
<gene>
    <name evidence="1" type="ORF">QAD02_009013</name>
</gene>
<dbReference type="EMBL" id="CM056744">
    <property type="protein sequence ID" value="KAJ8667351.1"/>
    <property type="molecule type" value="Genomic_DNA"/>
</dbReference>
<name>A0ACC2N8X4_9HYME</name>
<sequence length="946" mass="104437">MYGLWLRVLTSSVLMALNAIHPSASTKAIKLDRYYIEHKQDILKMSENVETSSNACVVCYKTAQVYSIGMCEHPVCFECSTRMRVLCQQNECPICRQDLPKVVFTREIKPFRFLRKGHLYDSKYNIYFDSPDIQKLFYDLLANKCSVCQDNQVFSSFNSLKDHMRRKHDLHFCDLCVDNLKIFSNERRCYTKADLSRHRRKGDADDKSHKGHPLCEFCDKRYMDNDELYRHLRRDHLFCHFCDADGYHHYYNSYEVLREHFSKDHFLCEEGNCADEQFTSVFRTEIDLKAHKANVHGKQLGKAAAKQARTLELEFTLAPRGDLRNRRGFQGQNRNHDGNANPPRSVGGQHLDPMATSFEPEELNTFVRQPSVDVASTEQFPTLGNASTSAPVMTPSKKGRGNFTIRSTLRKGNYDDNFPALGPDGSVSIGATATTSAPQQQQHHQPMKTLNFSLTSSSGRGGPAPRQPGASTPNLSIHVNHRPNGTVMTRLTGPSLRMKSNSSSRDADFPALGGHSASASIDSGIVSSASATTSSSSSSQSWTKVTCVKPEVMAKAKQSVQPQQKNTFSSPPPLRSGDDFPSLASKSGQSSKPTQAPSWVQVHSSNNSTSDATKGKAKKKKMKQTLQQTIVNGNASSGNESDSKKPSKSSIPPVETKEVTGKPEKSKKDSSKAKVTVQPTKPTTITPSTPAAPTTTPRKRAELKIDSLNTTNNNISTEAKTPKSVTREEDFPALGKTPSRPPGLASPPPGFTAPVTTAPPPGFISRVNGITFTNSSGESFAIVPDEADQQAGALNKHSYTPPSDFQKRNQKLIAEFNDCFGGSGESEQLKAFRYLSGLFRSGMCDADEYYKQCRTVMGSEAFKRVFPELLALLPDIDKQRELFKIHHSEASARDTKGLESCSKCGQILRTADFQQHVSSHTLENHFPVLGKSGSSSSASSASWPRK</sequence>
<organism evidence="1 2">
    <name type="scientific">Eretmocerus hayati</name>
    <dbReference type="NCBI Taxonomy" id="131215"/>
    <lineage>
        <taxon>Eukaryota</taxon>
        <taxon>Metazoa</taxon>
        <taxon>Ecdysozoa</taxon>
        <taxon>Arthropoda</taxon>
        <taxon>Hexapoda</taxon>
        <taxon>Insecta</taxon>
        <taxon>Pterygota</taxon>
        <taxon>Neoptera</taxon>
        <taxon>Endopterygota</taxon>
        <taxon>Hymenoptera</taxon>
        <taxon>Apocrita</taxon>
        <taxon>Proctotrupomorpha</taxon>
        <taxon>Chalcidoidea</taxon>
        <taxon>Aphelinidae</taxon>
        <taxon>Aphelininae</taxon>
        <taxon>Eretmocerus</taxon>
    </lineage>
</organism>
<accession>A0ACC2N8X4</accession>
<keyword evidence="2" id="KW-1185">Reference proteome</keyword>
<comment type="caution">
    <text evidence="1">The sequence shown here is derived from an EMBL/GenBank/DDBJ whole genome shotgun (WGS) entry which is preliminary data.</text>
</comment>
<reference evidence="1" key="1">
    <citation type="submission" date="2023-04" db="EMBL/GenBank/DDBJ databases">
        <title>A chromosome-level genome assembly of the parasitoid wasp Eretmocerus hayati.</title>
        <authorList>
            <person name="Zhong Y."/>
            <person name="Liu S."/>
            <person name="Liu Y."/>
        </authorList>
    </citation>
    <scope>NUCLEOTIDE SEQUENCE</scope>
    <source>
        <strain evidence="1">ZJU_SS_LIU_2023</strain>
    </source>
</reference>
<evidence type="ECO:0000313" key="2">
    <source>
        <dbReference type="Proteomes" id="UP001239111"/>
    </source>
</evidence>
<proteinExistence type="predicted"/>
<evidence type="ECO:0000313" key="1">
    <source>
        <dbReference type="EMBL" id="KAJ8667351.1"/>
    </source>
</evidence>
<dbReference type="Proteomes" id="UP001239111">
    <property type="component" value="Chromosome 4"/>
</dbReference>